<dbReference type="NCBIfam" id="TIGR00815">
    <property type="entry name" value="sulP"/>
    <property type="match status" value="1"/>
</dbReference>
<proteinExistence type="predicted"/>
<dbReference type="FunFam" id="3.30.750.24:FF:000027">
    <property type="entry name" value="Solute carrier family 26 member 10"/>
    <property type="match status" value="1"/>
</dbReference>
<dbReference type="AlphaFoldDB" id="A0A7J8JMT7"/>
<feature type="domain" description="STAS" evidence="6">
    <location>
        <begin position="537"/>
        <end position="667"/>
    </location>
</feature>
<dbReference type="GO" id="GO:0016020">
    <property type="term" value="C:membrane"/>
    <property type="evidence" value="ECO:0007669"/>
    <property type="project" value="UniProtKB-SubCell"/>
</dbReference>
<organism evidence="7 8">
    <name type="scientific">Rousettus aegyptiacus</name>
    <name type="common">Egyptian fruit bat</name>
    <name type="synonym">Pteropus aegyptiacus</name>
    <dbReference type="NCBI Taxonomy" id="9407"/>
    <lineage>
        <taxon>Eukaryota</taxon>
        <taxon>Metazoa</taxon>
        <taxon>Chordata</taxon>
        <taxon>Craniata</taxon>
        <taxon>Vertebrata</taxon>
        <taxon>Euteleostomi</taxon>
        <taxon>Mammalia</taxon>
        <taxon>Eutheria</taxon>
        <taxon>Laurasiatheria</taxon>
        <taxon>Chiroptera</taxon>
        <taxon>Yinpterochiroptera</taxon>
        <taxon>Pteropodoidea</taxon>
        <taxon>Pteropodidae</taxon>
        <taxon>Rousettinae</taxon>
        <taxon>Rousettus</taxon>
    </lineage>
</organism>
<dbReference type="Gene3D" id="3.30.750.24">
    <property type="entry name" value="STAS domain"/>
    <property type="match status" value="1"/>
</dbReference>
<keyword evidence="3 5" id="KW-1133">Transmembrane helix</keyword>
<dbReference type="GO" id="GO:0055085">
    <property type="term" value="P:transmembrane transport"/>
    <property type="evidence" value="ECO:0007669"/>
    <property type="project" value="InterPro"/>
</dbReference>
<feature type="transmembrane region" description="Helical" evidence="5">
    <location>
        <begin position="188"/>
        <end position="212"/>
    </location>
</feature>
<dbReference type="PANTHER" id="PTHR11814">
    <property type="entry name" value="SULFATE TRANSPORTER"/>
    <property type="match status" value="1"/>
</dbReference>
<evidence type="ECO:0000313" key="7">
    <source>
        <dbReference type="EMBL" id="KAF6497760.1"/>
    </source>
</evidence>
<dbReference type="Pfam" id="PF01740">
    <property type="entry name" value="STAS"/>
    <property type="match status" value="1"/>
</dbReference>
<reference evidence="7 8" key="1">
    <citation type="journal article" date="2020" name="Nature">
        <title>Six reference-quality genomes reveal evolution of bat adaptations.</title>
        <authorList>
            <person name="Jebb D."/>
            <person name="Huang Z."/>
            <person name="Pippel M."/>
            <person name="Hughes G.M."/>
            <person name="Lavrichenko K."/>
            <person name="Devanna P."/>
            <person name="Winkler S."/>
            <person name="Jermiin L.S."/>
            <person name="Skirmuntt E.C."/>
            <person name="Katzourakis A."/>
            <person name="Burkitt-Gray L."/>
            <person name="Ray D.A."/>
            <person name="Sullivan K.A.M."/>
            <person name="Roscito J.G."/>
            <person name="Kirilenko B.M."/>
            <person name="Davalos L.M."/>
            <person name="Corthals A.P."/>
            <person name="Power M.L."/>
            <person name="Jones G."/>
            <person name="Ransome R.D."/>
            <person name="Dechmann D.K.N."/>
            <person name="Locatelli A.G."/>
            <person name="Puechmaille S.J."/>
            <person name="Fedrigo O."/>
            <person name="Jarvis E.D."/>
            <person name="Hiller M."/>
            <person name="Vernes S.C."/>
            <person name="Myers E.W."/>
            <person name="Teeling E.C."/>
        </authorList>
    </citation>
    <scope>NUCLEOTIDE SEQUENCE [LARGE SCALE GENOMIC DNA]</scope>
    <source>
        <strain evidence="7">MRouAeg1</strain>
        <tissue evidence="7">Muscle</tissue>
    </source>
</reference>
<dbReference type="InterPro" id="IPR002645">
    <property type="entry name" value="STAS_dom"/>
</dbReference>
<name>A0A7J8JMT7_ROUAE</name>
<gene>
    <name evidence="7" type="ORF">HJG63_017790</name>
</gene>
<dbReference type="Proteomes" id="UP000593571">
    <property type="component" value="Unassembled WGS sequence"/>
</dbReference>
<evidence type="ECO:0000256" key="3">
    <source>
        <dbReference type="ARBA" id="ARBA00022989"/>
    </source>
</evidence>
<comment type="subcellular location">
    <subcellularLocation>
        <location evidence="1">Membrane</location>
        <topology evidence="1">Multi-pass membrane protein</topology>
    </subcellularLocation>
</comment>
<evidence type="ECO:0000256" key="2">
    <source>
        <dbReference type="ARBA" id="ARBA00022692"/>
    </source>
</evidence>
<dbReference type="Pfam" id="PF00916">
    <property type="entry name" value="Sulfate_transp"/>
    <property type="match status" value="1"/>
</dbReference>
<evidence type="ECO:0000256" key="5">
    <source>
        <dbReference type="SAM" id="Phobius"/>
    </source>
</evidence>
<evidence type="ECO:0000313" key="8">
    <source>
        <dbReference type="Proteomes" id="UP000593571"/>
    </source>
</evidence>
<evidence type="ECO:0000259" key="6">
    <source>
        <dbReference type="PROSITE" id="PS50801"/>
    </source>
</evidence>
<dbReference type="OrthoDB" id="288203at2759"/>
<keyword evidence="8" id="KW-1185">Reference proteome</keyword>
<dbReference type="EMBL" id="JACASE010000002">
    <property type="protein sequence ID" value="KAF6497760.1"/>
    <property type="molecule type" value="Genomic_DNA"/>
</dbReference>
<evidence type="ECO:0000256" key="1">
    <source>
        <dbReference type="ARBA" id="ARBA00004141"/>
    </source>
</evidence>
<keyword evidence="4 5" id="KW-0472">Membrane</keyword>
<feature type="transmembrane region" description="Helical" evidence="5">
    <location>
        <begin position="426"/>
        <end position="447"/>
    </location>
</feature>
<feature type="transmembrane region" description="Helical" evidence="5">
    <location>
        <begin position="117"/>
        <end position="141"/>
    </location>
</feature>
<protein>
    <submittedName>
        <fullName evidence="7">Solute carrier family 26 member 10</fullName>
    </submittedName>
</protein>
<feature type="transmembrane region" description="Helical" evidence="5">
    <location>
        <begin position="356"/>
        <end position="375"/>
    </location>
</feature>
<dbReference type="InterPro" id="IPR036513">
    <property type="entry name" value="STAS_dom_sf"/>
</dbReference>
<dbReference type="InterPro" id="IPR001902">
    <property type="entry name" value="SLC26A/SulP_fam"/>
</dbReference>
<keyword evidence="2 5" id="KW-0812">Transmembrane</keyword>
<sequence length="683" mass="73791">MSGLLGARTCLSPVEASDFKSPLGAKNREPLTEARFQQLFGGAEQETELLAEPRWSRLCSLLRRRACSGPGAWRLLLARLPPLRWLPRYRWRAWLLGDAVAGVTVGIVHVPQGMAFALLTSVPPVFGLYTSFFPVLIYTLLGTGRHLSTGTFAVLSLMTGSAVERLVPEPLGGNMSGIEREQLDAQRVGAAAAMAFGSGVLMLGMFALQLGVLATFLSEPVVKALTSGAALHVLVSQLPSLLGLPLPRQIGCFALFKTLAAVLTALPRSSPAELTISALSLALLVPVKELNVRFRDRLPTPIPGEIVMVLLASVLCFTSSLDTRYDVQIVGLLPGGFPQPLLPNLAELPRILADSLPIALVTFAVSASLASIYADKYSYTIDSNQELLAHGVSNLISSLFSCFPNSATLATTSLLVDAGGNTQLAGFFSCIVVLSVLLWLGPFFYYLPKAVLACINISSMRQMFFQMQDLPQLWRISRTDFAVWMVTWVAVVTLSVDLGLAIGVVFSMMTVVCRTQRVQCLALGLAEGTELYRPLKKNHKLLQVPGLCILSYPTPFYFGTRGQFRRILEWRLGLRGGKETPKTDDPPDSVAEPVRVVVLDCSGVTFADAAGAREVVQLASRCQDAGIHLLLAQCNASVLETLTQAGLLDKLTPEQLFVSVQDAAAHALERLELTGPKTCTVWV</sequence>
<comment type="caution">
    <text evidence="7">The sequence shown here is derived from an EMBL/GenBank/DDBJ whole genome shotgun (WGS) entry which is preliminary data.</text>
</comment>
<feature type="transmembrane region" description="Helical" evidence="5">
    <location>
        <begin position="481"/>
        <end position="509"/>
    </location>
</feature>
<accession>A0A7J8JMT7</accession>
<evidence type="ECO:0000256" key="4">
    <source>
        <dbReference type="ARBA" id="ARBA00023136"/>
    </source>
</evidence>
<dbReference type="InterPro" id="IPR011547">
    <property type="entry name" value="SLC26A/SulP_dom"/>
</dbReference>
<dbReference type="CDD" id="cd07042">
    <property type="entry name" value="STAS_SulP_like_sulfate_transporter"/>
    <property type="match status" value="1"/>
</dbReference>
<dbReference type="PROSITE" id="PS50801">
    <property type="entry name" value="STAS"/>
    <property type="match status" value="1"/>
</dbReference>
<feature type="transmembrane region" description="Helical" evidence="5">
    <location>
        <begin position="91"/>
        <end position="110"/>
    </location>
</feature>
<dbReference type="SUPFAM" id="SSF52091">
    <property type="entry name" value="SpoIIaa-like"/>
    <property type="match status" value="1"/>
</dbReference>